<dbReference type="GO" id="GO:0016787">
    <property type="term" value="F:hydrolase activity"/>
    <property type="evidence" value="ECO:0007669"/>
    <property type="project" value="UniProtKB-KW"/>
</dbReference>
<dbReference type="InterPro" id="IPR000086">
    <property type="entry name" value="NUDIX_hydrolase_dom"/>
</dbReference>
<reference evidence="2 3" key="1">
    <citation type="journal article" date="2009" name="Stand. Genomic Sci.">
        <title>Complete genome sequence of Stackebrandtia nassauensis type strain (LLR-40K-21).</title>
        <authorList>
            <person name="Munk C."/>
            <person name="Lapidus A."/>
            <person name="Copeland A."/>
            <person name="Jando M."/>
            <person name="Mayilraj S."/>
            <person name="Glavina Del Rio T."/>
            <person name="Nolan M."/>
            <person name="Chen F."/>
            <person name="Lucas S."/>
            <person name="Tice H."/>
            <person name="Cheng J.F."/>
            <person name="Han C."/>
            <person name="Detter J.C."/>
            <person name="Bruce D."/>
            <person name="Goodwin L."/>
            <person name="Chain P."/>
            <person name="Pitluck S."/>
            <person name="Goker M."/>
            <person name="Ovchinikova G."/>
            <person name="Pati A."/>
            <person name="Ivanova N."/>
            <person name="Mavromatis K."/>
            <person name="Chen A."/>
            <person name="Palaniappan K."/>
            <person name="Land M."/>
            <person name="Hauser L."/>
            <person name="Chang Y.J."/>
            <person name="Jeffries C.D."/>
            <person name="Bristow J."/>
            <person name="Eisen J.A."/>
            <person name="Markowitz V."/>
            <person name="Hugenholtz P."/>
            <person name="Kyrpides N.C."/>
            <person name="Klenk H.P."/>
        </authorList>
    </citation>
    <scope>NUCLEOTIDE SEQUENCE [LARGE SCALE GENOMIC DNA]</scope>
    <source>
        <strain evidence="3">DSM 44728 / CIP 108903 / NRRL B-16338 / NBRC 102104 / LLR-40K-21</strain>
    </source>
</reference>
<proteinExistence type="predicted"/>
<dbReference type="CDD" id="cd02883">
    <property type="entry name" value="NUDIX_Hydrolase"/>
    <property type="match status" value="1"/>
</dbReference>
<dbReference type="Proteomes" id="UP000000844">
    <property type="component" value="Chromosome"/>
</dbReference>
<dbReference type="Gene3D" id="3.90.79.10">
    <property type="entry name" value="Nucleoside Triphosphate Pyrophosphohydrolase"/>
    <property type="match status" value="1"/>
</dbReference>
<dbReference type="EMBL" id="CP001778">
    <property type="protein sequence ID" value="ADD43623.1"/>
    <property type="molecule type" value="Genomic_DNA"/>
</dbReference>
<dbReference type="AlphaFoldDB" id="D3PZT6"/>
<dbReference type="eggNOG" id="COG2816">
    <property type="taxonomic scope" value="Bacteria"/>
</dbReference>
<evidence type="ECO:0000259" key="1">
    <source>
        <dbReference type="Pfam" id="PF00293"/>
    </source>
</evidence>
<feature type="domain" description="Nudix hydrolase" evidence="1">
    <location>
        <begin position="52"/>
        <end position="173"/>
    </location>
</feature>
<dbReference type="SUPFAM" id="SSF55811">
    <property type="entry name" value="Nudix"/>
    <property type="match status" value="1"/>
</dbReference>
<protein>
    <submittedName>
        <fullName evidence="2">NUDIX hydrolase</fullName>
    </submittedName>
</protein>
<keyword evidence="3" id="KW-1185">Reference proteome</keyword>
<evidence type="ECO:0000313" key="3">
    <source>
        <dbReference type="Proteomes" id="UP000000844"/>
    </source>
</evidence>
<evidence type="ECO:0000313" key="2">
    <source>
        <dbReference type="EMBL" id="ADD43623.1"/>
    </source>
</evidence>
<dbReference type="OrthoDB" id="9804442at2"/>
<dbReference type="HOGENOM" id="CLU_1502581_0_0_11"/>
<dbReference type="STRING" id="446470.Snas_3971"/>
<dbReference type="KEGG" id="sna:Snas_3971"/>
<accession>D3PZT6</accession>
<sequence length="179" mass="19599">MNGYPSLAPEAQIYQYCPKCTKPLRDYRDPVNGQLRPTCVGCGWVYYPCNPLAAIAVVETDEGIVMTHPAGGMPQAPASLPGDYIEYGETPESCLARAVWEQTGFEVETVAELVRFLQLGTSFGPALMFGFRVRVVGGRLRTDGPEGPAAVYPLNEMPALIPVRQANRRVMDAYLATRI</sequence>
<dbReference type="Pfam" id="PF00293">
    <property type="entry name" value="NUDIX"/>
    <property type="match status" value="1"/>
</dbReference>
<name>D3PZT6_STANL</name>
<dbReference type="InterPro" id="IPR015797">
    <property type="entry name" value="NUDIX_hydrolase-like_dom_sf"/>
</dbReference>
<gene>
    <name evidence="2" type="ordered locus">Snas_3971</name>
</gene>
<keyword evidence="2" id="KW-0378">Hydrolase</keyword>
<organism evidence="2 3">
    <name type="scientific">Stackebrandtia nassauensis (strain DSM 44728 / CIP 108903 / NRRL B-16338 / NBRC 102104 / LLR-40K-21)</name>
    <dbReference type="NCBI Taxonomy" id="446470"/>
    <lineage>
        <taxon>Bacteria</taxon>
        <taxon>Bacillati</taxon>
        <taxon>Actinomycetota</taxon>
        <taxon>Actinomycetes</taxon>
        <taxon>Glycomycetales</taxon>
        <taxon>Glycomycetaceae</taxon>
        <taxon>Stackebrandtia</taxon>
    </lineage>
</organism>